<dbReference type="GO" id="GO:0005634">
    <property type="term" value="C:nucleus"/>
    <property type="evidence" value="ECO:0007669"/>
    <property type="project" value="TreeGrafter"/>
</dbReference>
<dbReference type="STRING" id="743788.S8E6F2"/>
<evidence type="ECO:0000313" key="4">
    <source>
        <dbReference type="EMBL" id="EPT00637.1"/>
    </source>
</evidence>
<evidence type="ECO:0000259" key="3">
    <source>
        <dbReference type="PROSITE" id="PS51192"/>
    </source>
</evidence>
<feature type="region of interest" description="Disordered" evidence="2">
    <location>
        <begin position="417"/>
        <end position="439"/>
    </location>
</feature>
<dbReference type="OrthoDB" id="2793272at2759"/>
<dbReference type="PANTHER" id="PTHR13710:SF149">
    <property type="entry name" value="ATP-DEPENDENT DNA HELICASE TLH2"/>
    <property type="match status" value="1"/>
</dbReference>
<dbReference type="InterPro" id="IPR011545">
    <property type="entry name" value="DEAD/DEAH_box_helicase_dom"/>
</dbReference>
<dbReference type="GO" id="GO:0000724">
    <property type="term" value="P:double-strand break repair via homologous recombination"/>
    <property type="evidence" value="ECO:0007669"/>
    <property type="project" value="TreeGrafter"/>
</dbReference>
<sequence>MQAAEIFGTLTPSFTKFCSPEGFKLCRHITQKHLPWDPHDYQLEGACMALDGTDVLAVTPTGSGKTGFLLVYILVALAISRDPELCPKDLRSRFKRDPCIVVVCPTKALEHDMEPKFQSAGLSTVVINGDTLRKAREAKTDLWAKARSKAAVILLSPEQLGSTEFAKLAEDKAFNARLMGVDVDEVHLLCTWGTPQFRPSFRYIGQIRARFASMPVLIALTATLCDGVQVDTVCRFLGLTNGHYHLIRRSNARYDIQWLFRTAQSGPKGRSFPELDWTIQTSPPRRIVIFCGTIRLCHRVATYLEGKAAAAGIENSRKRIRPFTALASSEYDEATLAYLRDRSDHGLRVTIGTDKMAFGLDAVTDDVVSFGHIPSDSTLMLQRAGRIRDGRNRHARSIVYLPRNAVDLAKRSLARATGPAASATQRGKRKAGETESEAASGTMDVGVARIILASCKVDEINAIYNNPPLDAQCTCETCLSKVPVTRPSPCNCSGCCPE</sequence>
<protein>
    <recommendedName>
        <fullName evidence="3">Helicase ATP-binding domain-containing protein</fullName>
    </recommendedName>
</protein>
<dbReference type="SMART" id="SM00487">
    <property type="entry name" value="DEXDc"/>
    <property type="match status" value="1"/>
</dbReference>
<evidence type="ECO:0000256" key="2">
    <source>
        <dbReference type="SAM" id="MobiDB-lite"/>
    </source>
</evidence>
<feature type="domain" description="Helicase ATP-binding" evidence="3">
    <location>
        <begin position="46"/>
        <end position="242"/>
    </location>
</feature>
<dbReference type="Gene3D" id="3.40.50.300">
    <property type="entry name" value="P-loop containing nucleotide triphosphate hydrolases"/>
    <property type="match status" value="2"/>
</dbReference>
<dbReference type="EMBL" id="KE504147">
    <property type="protein sequence ID" value="EPT00637.1"/>
    <property type="molecule type" value="Genomic_DNA"/>
</dbReference>
<dbReference type="Proteomes" id="UP000015241">
    <property type="component" value="Unassembled WGS sequence"/>
</dbReference>
<evidence type="ECO:0000313" key="5">
    <source>
        <dbReference type="Proteomes" id="UP000015241"/>
    </source>
</evidence>
<dbReference type="eggNOG" id="KOG0351">
    <property type="taxonomic scope" value="Eukaryota"/>
</dbReference>
<name>S8E6F2_FOMSC</name>
<keyword evidence="5" id="KW-1185">Reference proteome</keyword>
<dbReference type="InterPro" id="IPR027417">
    <property type="entry name" value="P-loop_NTPase"/>
</dbReference>
<reference evidence="4 5" key="1">
    <citation type="journal article" date="2012" name="Science">
        <title>The Paleozoic origin of enzymatic lignin decomposition reconstructed from 31 fungal genomes.</title>
        <authorList>
            <person name="Floudas D."/>
            <person name="Binder M."/>
            <person name="Riley R."/>
            <person name="Barry K."/>
            <person name="Blanchette R.A."/>
            <person name="Henrissat B."/>
            <person name="Martinez A.T."/>
            <person name="Otillar R."/>
            <person name="Spatafora J.W."/>
            <person name="Yadav J.S."/>
            <person name="Aerts A."/>
            <person name="Benoit I."/>
            <person name="Boyd A."/>
            <person name="Carlson A."/>
            <person name="Copeland A."/>
            <person name="Coutinho P.M."/>
            <person name="de Vries R.P."/>
            <person name="Ferreira P."/>
            <person name="Findley K."/>
            <person name="Foster B."/>
            <person name="Gaskell J."/>
            <person name="Glotzer D."/>
            <person name="Gorecki P."/>
            <person name="Heitman J."/>
            <person name="Hesse C."/>
            <person name="Hori C."/>
            <person name="Igarashi K."/>
            <person name="Jurgens J.A."/>
            <person name="Kallen N."/>
            <person name="Kersten P."/>
            <person name="Kohler A."/>
            <person name="Kuees U."/>
            <person name="Kumar T.K.A."/>
            <person name="Kuo A."/>
            <person name="LaButti K."/>
            <person name="Larrondo L.F."/>
            <person name="Lindquist E."/>
            <person name="Ling A."/>
            <person name="Lombard V."/>
            <person name="Lucas S."/>
            <person name="Lundell T."/>
            <person name="Martin R."/>
            <person name="McLaughlin D.J."/>
            <person name="Morgenstern I."/>
            <person name="Morin E."/>
            <person name="Murat C."/>
            <person name="Nagy L.G."/>
            <person name="Nolan M."/>
            <person name="Ohm R.A."/>
            <person name="Patyshakuliyeva A."/>
            <person name="Rokas A."/>
            <person name="Ruiz-Duenas F.J."/>
            <person name="Sabat G."/>
            <person name="Salamov A."/>
            <person name="Samejima M."/>
            <person name="Schmutz J."/>
            <person name="Slot J.C."/>
            <person name="St John F."/>
            <person name="Stenlid J."/>
            <person name="Sun H."/>
            <person name="Sun S."/>
            <person name="Syed K."/>
            <person name="Tsang A."/>
            <person name="Wiebenga A."/>
            <person name="Young D."/>
            <person name="Pisabarro A."/>
            <person name="Eastwood D.C."/>
            <person name="Martin F."/>
            <person name="Cullen D."/>
            <person name="Grigoriev I.V."/>
            <person name="Hibbett D.S."/>
        </authorList>
    </citation>
    <scope>NUCLEOTIDE SEQUENCE</scope>
    <source>
        <strain evidence="5">FP-58527</strain>
    </source>
</reference>
<dbReference type="GO" id="GO:0005737">
    <property type="term" value="C:cytoplasm"/>
    <property type="evidence" value="ECO:0007669"/>
    <property type="project" value="TreeGrafter"/>
</dbReference>
<dbReference type="Pfam" id="PF00270">
    <property type="entry name" value="DEAD"/>
    <property type="match status" value="1"/>
</dbReference>
<feature type="non-terminal residue" evidence="4">
    <location>
        <position position="498"/>
    </location>
</feature>
<dbReference type="PROSITE" id="PS51192">
    <property type="entry name" value="HELICASE_ATP_BIND_1"/>
    <property type="match status" value="1"/>
</dbReference>
<proteinExistence type="inferred from homology"/>
<dbReference type="GO" id="GO:0003676">
    <property type="term" value="F:nucleic acid binding"/>
    <property type="evidence" value="ECO:0007669"/>
    <property type="project" value="InterPro"/>
</dbReference>
<dbReference type="SUPFAM" id="SSF52540">
    <property type="entry name" value="P-loop containing nucleoside triphosphate hydrolases"/>
    <property type="match status" value="1"/>
</dbReference>
<dbReference type="GO" id="GO:0043138">
    <property type="term" value="F:3'-5' DNA helicase activity"/>
    <property type="evidence" value="ECO:0007669"/>
    <property type="project" value="TreeGrafter"/>
</dbReference>
<dbReference type="PANTHER" id="PTHR13710">
    <property type="entry name" value="DNA HELICASE RECQ FAMILY MEMBER"/>
    <property type="match status" value="1"/>
</dbReference>
<gene>
    <name evidence="4" type="ORF">FOMPIDRAFT_1162669</name>
</gene>
<dbReference type="GO" id="GO:0005694">
    <property type="term" value="C:chromosome"/>
    <property type="evidence" value="ECO:0007669"/>
    <property type="project" value="TreeGrafter"/>
</dbReference>
<evidence type="ECO:0000256" key="1">
    <source>
        <dbReference type="ARBA" id="ARBA00005446"/>
    </source>
</evidence>
<dbReference type="HOGENOM" id="CLU_010294_1_0_1"/>
<dbReference type="AlphaFoldDB" id="S8E6F2"/>
<dbReference type="InterPro" id="IPR014001">
    <property type="entry name" value="Helicase_ATP-bd"/>
</dbReference>
<comment type="similarity">
    <text evidence="1">Belongs to the helicase family. RecQ subfamily.</text>
</comment>
<dbReference type="InParanoid" id="S8E6F2"/>
<dbReference type="GO" id="GO:0009378">
    <property type="term" value="F:four-way junction helicase activity"/>
    <property type="evidence" value="ECO:0007669"/>
    <property type="project" value="TreeGrafter"/>
</dbReference>
<dbReference type="GO" id="GO:0005524">
    <property type="term" value="F:ATP binding"/>
    <property type="evidence" value="ECO:0007669"/>
    <property type="project" value="InterPro"/>
</dbReference>
<accession>S8E6F2</accession>
<organism evidence="4 5">
    <name type="scientific">Fomitopsis schrenkii</name>
    <name type="common">Brown rot fungus</name>
    <dbReference type="NCBI Taxonomy" id="2126942"/>
    <lineage>
        <taxon>Eukaryota</taxon>
        <taxon>Fungi</taxon>
        <taxon>Dikarya</taxon>
        <taxon>Basidiomycota</taxon>
        <taxon>Agaricomycotina</taxon>
        <taxon>Agaricomycetes</taxon>
        <taxon>Polyporales</taxon>
        <taxon>Fomitopsis</taxon>
    </lineage>
</organism>